<dbReference type="PANTHER" id="PTHR43463:SF1">
    <property type="entry name" value="NICOTINATE-NUCLEOTIDE--DIMETHYLBENZIMIDAZOLE PHOSPHORIBOSYLTRANSFERASE"/>
    <property type="match status" value="1"/>
</dbReference>
<evidence type="ECO:0000313" key="13">
    <source>
        <dbReference type="Proteomes" id="UP000282654"/>
    </source>
</evidence>
<protein>
    <recommendedName>
        <fullName evidence="5 11">Nicotinate-nucleotide--dimethylbenzimidazole phosphoribosyltransferase</fullName>
        <shortName evidence="11">NN:DBI PRT</shortName>
        <ecNumber evidence="4 11">2.4.2.21</ecNumber>
    </recommendedName>
    <alternativeName>
        <fullName evidence="9 11">N(1)-alpha-phosphoribosyltransferase</fullName>
    </alternativeName>
</protein>
<dbReference type="Proteomes" id="UP000282654">
    <property type="component" value="Unassembled WGS sequence"/>
</dbReference>
<keyword evidence="13" id="KW-1185">Reference proteome</keyword>
<dbReference type="Gene3D" id="3.40.50.10210">
    <property type="match status" value="1"/>
</dbReference>
<dbReference type="NCBIfam" id="TIGR03160">
    <property type="entry name" value="cobT_DBIPRT"/>
    <property type="match status" value="1"/>
</dbReference>
<accession>A0A3N5ACR8</accession>
<comment type="function">
    <text evidence="1 11">Catalyzes the synthesis of alpha-ribazole-5'-phosphate from nicotinate mononucleotide (NAMN) and 5,6-dimethylbenzimidazole (DMB).</text>
</comment>
<dbReference type="OrthoDB" id="9781491at2"/>
<feature type="active site" description="Proton acceptor" evidence="11">
    <location>
        <position position="316"/>
    </location>
</feature>
<comment type="catalytic activity">
    <reaction evidence="10 11">
        <text>5,6-dimethylbenzimidazole + nicotinate beta-D-ribonucleotide = alpha-ribazole 5'-phosphate + nicotinate + H(+)</text>
        <dbReference type="Rhea" id="RHEA:11196"/>
        <dbReference type="ChEBI" id="CHEBI:15378"/>
        <dbReference type="ChEBI" id="CHEBI:15890"/>
        <dbReference type="ChEBI" id="CHEBI:32544"/>
        <dbReference type="ChEBI" id="CHEBI:57502"/>
        <dbReference type="ChEBI" id="CHEBI:57918"/>
        <dbReference type="EC" id="2.4.2.21"/>
    </reaction>
</comment>
<dbReference type="AlphaFoldDB" id="A0A3N5ACR8"/>
<dbReference type="GO" id="GO:0008939">
    <property type="term" value="F:nicotinate-nucleotide-dimethylbenzimidazole phosphoribosyltransferase activity"/>
    <property type="evidence" value="ECO:0007669"/>
    <property type="project" value="UniProtKB-UniRule"/>
</dbReference>
<organism evidence="12 13">
    <name type="scientific">Thermodesulfitimonas autotrophica</name>
    <dbReference type="NCBI Taxonomy" id="1894989"/>
    <lineage>
        <taxon>Bacteria</taxon>
        <taxon>Bacillati</taxon>
        <taxon>Bacillota</taxon>
        <taxon>Clostridia</taxon>
        <taxon>Thermoanaerobacterales</taxon>
        <taxon>Thermoanaerobacteraceae</taxon>
        <taxon>Thermodesulfitimonas</taxon>
    </lineage>
</organism>
<keyword evidence="6 11" id="KW-0169">Cobalamin biosynthesis</keyword>
<evidence type="ECO:0000256" key="2">
    <source>
        <dbReference type="ARBA" id="ARBA00005049"/>
    </source>
</evidence>
<evidence type="ECO:0000256" key="5">
    <source>
        <dbReference type="ARBA" id="ARBA00015486"/>
    </source>
</evidence>
<dbReference type="EC" id="2.4.2.21" evidence="4 11"/>
<keyword evidence="8 11" id="KW-0808">Transferase</keyword>
<dbReference type="InterPro" id="IPR003200">
    <property type="entry name" value="Nict_dMeBzImd_PRibTrfase"/>
</dbReference>
<evidence type="ECO:0000256" key="10">
    <source>
        <dbReference type="ARBA" id="ARBA00047340"/>
    </source>
</evidence>
<reference evidence="12 13" key="1">
    <citation type="submission" date="2018-11" db="EMBL/GenBank/DDBJ databases">
        <title>Genomic Encyclopedia of Type Strains, Phase IV (KMG-IV): sequencing the most valuable type-strain genomes for metagenomic binning, comparative biology and taxonomic classification.</title>
        <authorList>
            <person name="Goeker M."/>
        </authorList>
    </citation>
    <scope>NUCLEOTIDE SEQUENCE [LARGE SCALE GENOMIC DNA]</scope>
    <source>
        <strain evidence="12 13">DSM 102936</strain>
    </source>
</reference>
<dbReference type="EMBL" id="RKRE01000003">
    <property type="protein sequence ID" value="RPF42676.1"/>
    <property type="molecule type" value="Genomic_DNA"/>
</dbReference>
<dbReference type="UniPathway" id="UPA00061">
    <property type="reaction ID" value="UER00516"/>
</dbReference>
<evidence type="ECO:0000256" key="9">
    <source>
        <dbReference type="ARBA" id="ARBA00030686"/>
    </source>
</evidence>
<dbReference type="SUPFAM" id="SSF52733">
    <property type="entry name" value="Nicotinate mononucleotide:5,6-dimethylbenzimidazole phosphoribosyltransferase (CobT)"/>
    <property type="match status" value="1"/>
</dbReference>
<dbReference type="InterPro" id="IPR036087">
    <property type="entry name" value="Nict_dMeBzImd_PRibTrfase_sf"/>
</dbReference>
<sequence length="354" mass="36425">MLLSQTIAAIGELNREAMAQAQARVDSLLKPPGSLGRLEELAVQLAGITGRPAPEIRAKSVIVMAGDHGVVAEGVSGAPQEITYQILPRFLDGTGGIGVLGRHVGAKVVVVDIGVAREVTWPGVLVRKVRPGTGNIARGPAMTREEAVRAVETGIEIAQEEIAQGADLLATGDMGIGNTTPSSAILCALAGIPVAEAVGRGTMVNDAVLARKRAVVAEALRVNRPDPADPLDVLAKVGGLEIAGLAGVILGAAARRVPVLLDGFITGAAALVAAGLCPRAKDFMIASHLSEERAHRHMLAALGLKPLLDMNLRLGEGTGAALAMPVVEAAAKILREMATFGEAGVSDMERDKLL</sequence>
<name>A0A3N5ACR8_9THEO</name>
<evidence type="ECO:0000256" key="6">
    <source>
        <dbReference type="ARBA" id="ARBA00022573"/>
    </source>
</evidence>
<gene>
    <name evidence="11" type="primary">cobT</name>
    <name evidence="12" type="ORF">EDD75_1782</name>
</gene>
<keyword evidence="7 11" id="KW-0328">Glycosyltransferase</keyword>
<evidence type="ECO:0000313" key="12">
    <source>
        <dbReference type="EMBL" id="RPF42676.1"/>
    </source>
</evidence>
<evidence type="ECO:0000256" key="11">
    <source>
        <dbReference type="HAMAP-Rule" id="MF_00230"/>
    </source>
</evidence>
<dbReference type="InterPro" id="IPR023195">
    <property type="entry name" value="Nict_dMeBzImd_PRibTrfase_N"/>
</dbReference>
<dbReference type="Pfam" id="PF02277">
    <property type="entry name" value="DBI_PRT"/>
    <property type="match status" value="1"/>
</dbReference>
<dbReference type="CDD" id="cd02439">
    <property type="entry name" value="DMB-PRT_CobT"/>
    <property type="match status" value="1"/>
</dbReference>
<dbReference type="FunFam" id="3.40.50.10210:FF:000001">
    <property type="entry name" value="Nicotinate-nucleotide--dimethylbenzimidazole phosphoribosyltransferase"/>
    <property type="match status" value="1"/>
</dbReference>
<dbReference type="GO" id="GO:0009236">
    <property type="term" value="P:cobalamin biosynthetic process"/>
    <property type="evidence" value="ECO:0007669"/>
    <property type="project" value="UniProtKB-UniRule"/>
</dbReference>
<dbReference type="PANTHER" id="PTHR43463">
    <property type="entry name" value="NICOTINATE-NUCLEOTIDE--DIMETHYLBENZIMIDAZOLE PHOSPHORIBOSYLTRANSFERASE"/>
    <property type="match status" value="1"/>
</dbReference>
<comment type="caution">
    <text evidence="12">The sequence shown here is derived from an EMBL/GenBank/DDBJ whole genome shotgun (WGS) entry which is preliminary data.</text>
</comment>
<dbReference type="InterPro" id="IPR017846">
    <property type="entry name" value="Nict_dMeBzImd_PRibTrfase_bact"/>
</dbReference>
<evidence type="ECO:0000256" key="3">
    <source>
        <dbReference type="ARBA" id="ARBA00007110"/>
    </source>
</evidence>
<evidence type="ECO:0000256" key="7">
    <source>
        <dbReference type="ARBA" id="ARBA00022676"/>
    </source>
</evidence>
<comment type="similarity">
    <text evidence="3 11">Belongs to the CobT family.</text>
</comment>
<dbReference type="HAMAP" id="MF_00230">
    <property type="entry name" value="CobT"/>
    <property type="match status" value="1"/>
</dbReference>
<proteinExistence type="inferred from homology"/>
<dbReference type="NCBIfam" id="NF000996">
    <property type="entry name" value="PRK00105.1"/>
    <property type="match status" value="1"/>
</dbReference>
<evidence type="ECO:0000256" key="4">
    <source>
        <dbReference type="ARBA" id="ARBA00011991"/>
    </source>
</evidence>
<evidence type="ECO:0000256" key="8">
    <source>
        <dbReference type="ARBA" id="ARBA00022679"/>
    </source>
</evidence>
<evidence type="ECO:0000256" key="1">
    <source>
        <dbReference type="ARBA" id="ARBA00002197"/>
    </source>
</evidence>
<comment type="pathway">
    <text evidence="2 11">Nucleoside biosynthesis; alpha-ribazole biosynthesis; alpha-ribazole from 5,6-dimethylbenzimidazole: step 1/2.</text>
</comment>
<dbReference type="Gene3D" id="1.10.1610.10">
    <property type="match status" value="1"/>
</dbReference>
<dbReference type="RefSeq" id="WP_123931181.1">
    <property type="nucleotide sequence ID" value="NZ_RKRE01000003.1"/>
</dbReference>